<keyword evidence="3" id="KW-0720">Serine protease</keyword>
<dbReference type="Proteomes" id="UP000722989">
    <property type="component" value="Unassembled WGS sequence"/>
</dbReference>
<dbReference type="SUPFAM" id="SSF52743">
    <property type="entry name" value="Subtilisin-like"/>
    <property type="match status" value="1"/>
</dbReference>
<protein>
    <submittedName>
        <fullName evidence="6">S8 family serine peptidase</fullName>
    </submittedName>
</protein>
<feature type="chain" id="PRO_5046717938" evidence="4">
    <location>
        <begin position="34"/>
        <end position="507"/>
    </location>
</feature>
<evidence type="ECO:0000256" key="4">
    <source>
        <dbReference type="SAM" id="SignalP"/>
    </source>
</evidence>
<evidence type="ECO:0000256" key="2">
    <source>
        <dbReference type="ARBA" id="ARBA00022801"/>
    </source>
</evidence>
<dbReference type="Gene3D" id="3.40.50.200">
    <property type="entry name" value="Peptidase S8/S53 domain"/>
    <property type="match status" value="1"/>
</dbReference>
<dbReference type="RefSeq" id="WP_167923992.1">
    <property type="nucleotide sequence ID" value="NZ_JAATVY010000002.1"/>
</dbReference>
<accession>A0ABX0XTK5</accession>
<reference evidence="6 7" key="1">
    <citation type="submission" date="2020-03" db="EMBL/GenBank/DDBJ databases">
        <title>WGS of the type strain of Planosporangium spp.</title>
        <authorList>
            <person name="Thawai C."/>
        </authorList>
    </citation>
    <scope>NUCLEOTIDE SEQUENCE [LARGE SCALE GENOMIC DNA]</scope>
    <source>
        <strain evidence="6 7">TBRC 5610</strain>
    </source>
</reference>
<keyword evidence="4" id="KW-0732">Signal</keyword>
<evidence type="ECO:0000259" key="5">
    <source>
        <dbReference type="PROSITE" id="PS51695"/>
    </source>
</evidence>
<keyword evidence="7" id="KW-1185">Reference proteome</keyword>
<evidence type="ECO:0000313" key="7">
    <source>
        <dbReference type="Proteomes" id="UP000722989"/>
    </source>
</evidence>
<dbReference type="InterPro" id="IPR030400">
    <property type="entry name" value="Sedolisin_dom"/>
</dbReference>
<evidence type="ECO:0000313" key="6">
    <source>
        <dbReference type="EMBL" id="NJC69146.1"/>
    </source>
</evidence>
<dbReference type="PROSITE" id="PS51318">
    <property type="entry name" value="TAT"/>
    <property type="match status" value="1"/>
</dbReference>
<dbReference type="Pfam" id="PF00082">
    <property type="entry name" value="Peptidase_S8"/>
    <property type="match status" value="1"/>
</dbReference>
<sequence>MSVQPDKRLRRRVLSAAVGAALGTTVLSGAASAGSLLPQAVQAPDAAQAADSAASPTCVTPTPAYKYAWYHCQTPQQMRAAFNVPEGYKGDGQTIVLVDSYGSPTAAHDLQYFHDTFFPNEPNPNFDQVYPNGKLTYDNANCAAKGQSGPAGAEGWAGEANLDIEWAYAVAPHAHIVLLAVPPAETLGVQGFPNLFKAISDAIDTYPAGTVFSMSFGVGEETFGGAAKTQTARFDQVFAKGLAKGDTFLSSSGDSGSTDVSKQHRDTVEYDHPSVSWPNSSPYVTSVGGTQLQYDWTWNPQSNDAWTASGGYNPDYWQSTPGGQTEAVWNESFGPIGTGGGVSKIYSRPGYQNNVLPDYGNHRLVPDLSFPAAVNGGPLVYTSFFPACDRVGWHVYGGTSAASPQVAGIVALANQARKAANKGPVGDLNSRIYRFGAQGTSTFDDWASPFRDIVPQQYGSVAAGNLSNNQMWGDPVAGYPTTEGYDLTTGWGSPRATAFIKALSDQS</sequence>
<keyword evidence="1" id="KW-0645">Protease</keyword>
<dbReference type="EMBL" id="JAATVY010000002">
    <property type="protein sequence ID" value="NJC69146.1"/>
    <property type="molecule type" value="Genomic_DNA"/>
</dbReference>
<dbReference type="InterPro" id="IPR006311">
    <property type="entry name" value="TAT_signal"/>
</dbReference>
<evidence type="ECO:0000256" key="3">
    <source>
        <dbReference type="ARBA" id="ARBA00022825"/>
    </source>
</evidence>
<dbReference type="PROSITE" id="PS51695">
    <property type="entry name" value="SEDOLISIN"/>
    <property type="match status" value="1"/>
</dbReference>
<keyword evidence="2" id="KW-0378">Hydrolase</keyword>
<dbReference type="CDD" id="cd04056">
    <property type="entry name" value="Peptidases_S53"/>
    <property type="match status" value="1"/>
</dbReference>
<dbReference type="InterPro" id="IPR036852">
    <property type="entry name" value="Peptidase_S8/S53_dom_sf"/>
</dbReference>
<dbReference type="InterPro" id="IPR050819">
    <property type="entry name" value="Tripeptidyl-peptidase_I"/>
</dbReference>
<name>A0ABX0XTK5_9ACTN</name>
<feature type="signal peptide" evidence="4">
    <location>
        <begin position="1"/>
        <end position="33"/>
    </location>
</feature>
<dbReference type="InterPro" id="IPR000209">
    <property type="entry name" value="Peptidase_S8/S53_dom"/>
</dbReference>
<gene>
    <name evidence="6" type="ORF">HC031_05350</name>
</gene>
<organism evidence="6 7">
    <name type="scientific">Planosporangium thailandense</name>
    <dbReference type="NCBI Taxonomy" id="765197"/>
    <lineage>
        <taxon>Bacteria</taxon>
        <taxon>Bacillati</taxon>
        <taxon>Actinomycetota</taxon>
        <taxon>Actinomycetes</taxon>
        <taxon>Micromonosporales</taxon>
        <taxon>Micromonosporaceae</taxon>
        <taxon>Planosporangium</taxon>
    </lineage>
</organism>
<dbReference type="InterPro" id="IPR023828">
    <property type="entry name" value="Peptidase_S8_Ser-AS"/>
</dbReference>
<dbReference type="PANTHER" id="PTHR14218">
    <property type="entry name" value="PROTEASE S8 TRIPEPTIDYL PEPTIDASE I CLN2"/>
    <property type="match status" value="1"/>
</dbReference>
<evidence type="ECO:0000256" key="1">
    <source>
        <dbReference type="ARBA" id="ARBA00022670"/>
    </source>
</evidence>
<dbReference type="PROSITE" id="PS00138">
    <property type="entry name" value="SUBTILASE_SER"/>
    <property type="match status" value="1"/>
</dbReference>
<dbReference type="PANTHER" id="PTHR14218:SF15">
    <property type="entry name" value="TRIPEPTIDYL-PEPTIDASE 1"/>
    <property type="match status" value="1"/>
</dbReference>
<comment type="caution">
    <text evidence="6">The sequence shown here is derived from an EMBL/GenBank/DDBJ whole genome shotgun (WGS) entry which is preliminary data.</text>
</comment>
<feature type="domain" description="Peptidase S53" evidence="5">
    <location>
        <begin position="72"/>
        <end position="506"/>
    </location>
</feature>
<proteinExistence type="predicted"/>